<dbReference type="OrthoDB" id="9803855at2"/>
<sequence>MGDRNQLLFVEQNASLFDGPFLEIGSRDYGDTQNLRALFSPKGHYIGIDALEGAGVDRVVDLTQSMETISAALDGKRFGTIFCMSVMEHCRQPFAMADAITHLLKPGGVLCLSVPFAWQFHGYPSDYWRFTHEGVKQLFPTLVFDESLGHAALRDGEFNPLDTEIGKVALSTSLQRKAGKAGRAMGAGFLKMIGRTPAFGWALGHPYLLAPTMINMIGRNPAA</sequence>
<name>A0A3Q8XL67_9HYPH</name>
<keyword evidence="2" id="KW-1185">Reference proteome</keyword>
<dbReference type="InterPro" id="IPR029063">
    <property type="entry name" value="SAM-dependent_MTases_sf"/>
</dbReference>
<dbReference type="Gene3D" id="3.40.50.150">
    <property type="entry name" value="Vaccinia Virus protein VP39"/>
    <property type="match status" value="1"/>
</dbReference>
<dbReference type="EMBL" id="CP032509">
    <property type="protein sequence ID" value="AZN70116.1"/>
    <property type="molecule type" value="Genomic_DNA"/>
</dbReference>
<dbReference type="RefSeq" id="WP_126006969.1">
    <property type="nucleotide sequence ID" value="NZ_CP032509.1"/>
</dbReference>
<dbReference type="KEGG" id="abaw:D5400_01480"/>
<evidence type="ECO:0000313" key="1">
    <source>
        <dbReference type="EMBL" id="AZN70116.1"/>
    </source>
</evidence>
<dbReference type="SUPFAM" id="SSF53335">
    <property type="entry name" value="S-adenosyl-L-methionine-dependent methyltransferases"/>
    <property type="match status" value="1"/>
</dbReference>
<evidence type="ECO:0000313" key="2">
    <source>
        <dbReference type="Proteomes" id="UP000268192"/>
    </source>
</evidence>
<dbReference type="Proteomes" id="UP000268192">
    <property type="component" value="Chromosome"/>
</dbReference>
<evidence type="ECO:0008006" key="3">
    <source>
        <dbReference type="Google" id="ProtNLM"/>
    </source>
</evidence>
<dbReference type="AlphaFoldDB" id="A0A3Q8XL67"/>
<protein>
    <recommendedName>
        <fullName evidence="3">Methyltransferase domain-containing protein</fullName>
    </recommendedName>
</protein>
<reference evidence="1 2" key="1">
    <citation type="submission" date="2018-09" db="EMBL/GenBank/DDBJ databases">
        <title>Marinorhizobium profundi gen. nov., sp. nov., isolated from a deep-sea sediment sample from the New Britain Trench and proposal of Marinorhizobiaceae fam. nov. in the order Rhizobiales of the class Alphaproteobacteria.</title>
        <authorList>
            <person name="Cao J."/>
        </authorList>
    </citation>
    <scope>NUCLEOTIDE SEQUENCE [LARGE SCALE GENOMIC DNA]</scope>
    <source>
        <strain evidence="1 2">WS11</strain>
    </source>
</reference>
<dbReference type="Pfam" id="PF13489">
    <property type="entry name" value="Methyltransf_23"/>
    <property type="match status" value="1"/>
</dbReference>
<gene>
    <name evidence="1" type="ORF">D5400_01480</name>
</gene>
<accession>A0A3Q8XL67</accession>
<organism evidence="1 2">
    <name type="scientific">Georhizobium profundi</name>
    <dbReference type="NCBI Taxonomy" id="2341112"/>
    <lineage>
        <taxon>Bacteria</taxon>
        <taxon>Pseudomonadati</taxon>
        <taxon>Pseudomonadota</taxon>
        <taxon>Alphaproteobacteria</taxon>
        <taxon>Hyphomicrobiales</taxon>
        <taxon>Rhizobiaceae</taxon>
        <taxon>Georhizobium</taxon>
    </lineage>
</organism>
<proteinExistence type="predicted"/>